<sequence>MIHELRPETPTNSGGGSDGPSTPGPVDLGIVIHSREGVTKEHDTSPSRERPSENKCGTGLFRKEGASGSCPSIFPRAAIAASPNQKLQAKGISGDKRILDSSRSKLRKAGLTDDDPIKESKKRKRGELDLPPSLSHTEIPELSATLRRTNYLLENWSSDPREVLSTLKYSLYFPCPEFPESELRKIIAGSAVNLDAVFSEFMDQYGVSRTSIATGLDWCAAWAITEQVYSFVFPFRADEFKEHGYYITKMFSRHQTNFHFRIISFEKEARERIGSCRKYDFTDVRKFDGIFASYFLPCGIHFNERPPRRKNACRRYNSGMCPRSGESCRYGHFCSSCRGDHKIKDCGAVN</sequence>
<comment type="caution">
    <text evidence="1">The sequence shown here is derived from an EMBL/GenBank/DDBJ whole genome shotgun (WGS) entry which is preliminary data.</text>
</comment>
<dbReference type="EMBL" id="MU267699">
    <property type="protein sequence ID" value="KAH7910821.1"/>
    <property type="molecule type" value="Genomic_DNA"/>
</dbReference>
<name>A0ACB8ABE4_9AGAM</name>
<proteinExistence type="predicted"/>
<accession>A0ACB8ABE4</accession>
<evidence type="ECO:0000313" key="1">
    <source>
        <dbReference type="EMBL" id="KAH7910821.1"/>
    </source>
</evidence>
<dbReference type="Proteomes" id="UP000790377">
    <property type="component" value="Unassembled WGS sequence"/>
</dbReference>
<keyword evidence="2" id="KW-1185">Reference proteome</keyword>
<gene>
    <name evidence="1" type="ORF">BJ138DRAFT_1152050</name>
</gene>
<protein>
    <submittedName>
        <fullName evidence="1">Uncharacterized protein</fullName>
    </submittedName>
</protein>
<reference evidence="1" key="1">
    <citation type="journal article" date="2021" name="New Phytol.">
        <title>Evolutionary innovations through gain and loss of genes in the ectomycorrhizal Boletales.</title>
        <authorList>
            <person name="Wu G."/>
            <person name="Miyauchi S."/>
            <person name="Morin E."/>
            <person name="Kuo A."/>
            <person name="Drula E."/>
            <person name="Varga T."/>
            <person name="Kohler A."/>
            <person name="Feng B."/>
            <person name="Cao Y."/>
            <person name="Lipzen A."/>
            <person name="Daum C."/>
            <person name="Hundley H."/>
            <person name="Pangilinan J."/>
            <person name="Johnson J."/>
            <person name="Barry K."/>
            <person name="LaButti K."/>
            <person name="Ng V."/>
            <person name="Ahrendt S."/>
            <person name="Min B."/>
            <person name="Choi I.G."/>
            <person name="Park H."/>
            <person name="Plett J.M."/>
            <person name="Magnuson J."/>
            <person name="Spatafora J.W."/>
            <person name="Nagy L.G."/>
            <person name="Henrissat B."/>
            <person name="Grigoriev I.V."/>
            <person name="Yang Z.L."/>
            <person name="Xu J."/>
            <person name="Martin F.M."/>
        </authorList>
    </citation>
    <scope>NUCLEOTIDE SEQUENCE</scope>
    <source>
        <strain evidence="1">ATCC 28755</strain>
    </source>
</reference>
<evidence type="ECO:0000313" key="2">
    <source>
        <dbReference type="Proteomes" id="UP000790377"/>
    </source>
</evidence>
<organism evidence="1 2">
    <name type="scientific">Hygrophoropsis aurantiaca</name>
    <dbReference type="NCBI Taxonomy" id="72124"/>
    <lineage>
        <taxon>Eukaryota</taxon>
        <taxon>Fungi</taxon>
        <taxon>Dikarya</taxon>
        <taxon>Basidiomycota</taxon>
        <taxon>Agaricomycotina</taxon>
        <taxon>Agaricomycetes</taxon>
        <taxon>Agaricomycetidae</taxon>
        <taxon>Boletales</taxon>
        <taxon>Coniophorineae</taxon>
        <taxon>Hygrophoropsidaceae</taxon>
        <taxon>Hygrophoropsis</taxon>
    </lineage>
</organism>